<protein>
    <submittedName>
        <fullName evidence="2">Uncharacterized protein</fullName>
    </submittedName>
</protein>
<evidence type="ECO:0000256" key="1">
    <source>
        <dbReference type="SAM" id="MobiDB-lite"/>
    </source>
</evidence>
<sequence>MSWDAAERIVAIRNMSKTQGCVATVDIARQDKKIHRLKLCFDFYFNTVLFLATSSGIETKSLPSRNSHGKRVADEVKHTPEEPNGSLSLDERTASDELGWSSIAWVSNAHVALPSASRSGLWALKGDRVDGLDVYLQLENEWKMGTRVKLEKVRTDSGMIWDLQINNVPDGFMRGVG</sequence>
<evidence type="ECO:0000313" key="3">
    <source>
        <dbReference type="Proteomes" id="UP001392437"/>
    </source>
</evidence>
<name>A0AAW0QH65_9PEZI</name>
<gene>
    <name evidence="2" type="ORF">PG999_008246</name>
</gene>
<feature type="compositionally biased region" description="Basic and acidic residues" evidence="1">
    <location>
        <begin position="71"/>
        <end position="81"/>
    </location>
</feature>
<reference evidence="2 3" key="1">
    <citation type="submission" date="2023-01" db="EMBL/GenBank/DDBJ databases">
        <title>Analysis of 21 Apiospora genomes using comparative genomics revels a genus with tremendous synthesis potential of carbohydrate active enzymes and secondary metabolites.</title>
        <authorList>
            <person name="Sorensen T."/>
        </authorList>
    </citation>
    <scope>NUCLEOTIDE SEQUENCE [LARGE SCALE GENOMIC DNA]</scope>
    <source>
        <strain evidence="2 3">CBS 117206</strain>
    </source>
</reference>
<dbReference type="Proteomes" id="UP001392437">
    <property type="component" value="Unassembled WGS sequence"/>
</dbReference>
<comment type="caution">
    <text evidence="2">The sequence shown here is derived from an EMBL/GenBank/DDBJ whole genome shotgun (WGS) entry which is preliminary data.</text>
</comment>
<dbReference type="EMBL" id="JAQQWP010000008">
    <property type="protein sequence ID" value="KAK8104887.1"/>
    <property type="molecule type" value="Genomic_DNA"/>
</dbReference>
<evidence type="ECO:0000313" key="2">
    <source>
        <dbReference type="EMBL" id="KAK8104887.1"/>
    </source>
</evidence>
<feature type="region of interest" description="Disordered" evidence="1">
    <location>
        <begin position="61"/>
        <end position="88"/>
    </location>
</feature>
<accession>A0AAW0QH65</accession>
<proteinExistence type="predicted"/>
<keyword evidence="3" id="KW-1185">Reference proteome</keyword>
<dbReference type="AlphaFoldDB" id="A0AAW0QH65"/>
<organism evidence="2 3">
    <name type="scientific">Apiospora kogelbergensis</name>
    <dbReference type="NCBI Taxonomy" id="1337665"/>
    <lineage>
        <taxon>Eukaryota</taxon>
        <taxon>Fungi</taxon>
        <taxon>Dikarya</taxon>
        <taxon>Ascomycota</taxon>
        <taxon>Pezizomycotina</taxon>
        <taxon>Sordariomycetes</taxon>
        <taxon>Xylariomycetidae</taxon>
        <taxon>Amphisphaeriales</taxon>
        <taxon>Apiosporaceae</taxon>
        <taxon>Apiospora</taxon>
    </lineage>
</organism>